<evidence type="ECO:0000256" key="1">
    <source>
        <dbReference type="SAM" id="Phobius"/>
    </source>
</evidence>
<gene>
    <name evidence="2" type="ORF">D806_048600</name>
</gene>
<protein>
    <submittedName>
        <fullName evidence="2">Uncharacterized protein</fullName>
    </submittedName>
</protein>
<name>A0A2U9PVI7_MYCSE</name>
<dbReference type="Proteomes" id="UP000011200">
    <property type="component" value="Chromosome"/>
</dbReference>
<keyword evidence="1" id="KW-1133">Transmembrane helix</keyword>
<keyword evidence="1" id="KW-0812">Transmembrane</keyword>
<evidence type="ECO:0000313" key="3">
    <source>
        <dbReference type="Proteomes" id="UP000011200"/>
    </source>
</evidence>
<proteinExistence type="predicted"/>
<dbReference type="AlphaFoldDB" id="A0A2U9PVI7"/>
<reference evidence="2 3" key="1">
    <citation type="journal article" date="2013" name="Genome Announc.">
        <title>Draft genome sequence of MKD8, a conjugal recipient Mycobacterium smegmatis strain.</title>
        <authorList>
            <person name="Gray T.A."/>
            <person name="Palumbo M.J."/>
            <person name="Derbyshire K.M."/>
        </authorList>
    </citation>
    <scope>NUCLEOTIDE SEQUENCE [LARGE SCALE GENOMIC DNA]</scope>
    <source>
        <strain evidence="2 3">MKD8</strain>
    </source>
</reference>
<dbReference type="RefSeq" id="WP_003896360.1">
    <property type="nucleotide sequence ID" value="NZ_CP027541.1"/>
</dbReference>
<evidence type="ECO:0000313" key="2">
    <source>
        <dbReference type="EMBL" id="AWT55811.1"/>
    </source>
</evidence>
<dbReference type="EMBL" id="CP027541">
    <property type="protein sequence ID" value="AWT55811.1"/>
    <property type="molecule type" value="Genomic_DNA"/>
</dbReference>
<sequence>MDGWALTVAVLAFLVSAAALMIAWWQLVLQRHAAGGRGVIFNINAPMRTVHRTGTTERVTHGYRVFVRLVGNDRYDVAVHLERDGRAVVPRELDIEDPPALMHRWTCEDDPIRWSFDLDPNVAEGLWCVLLWASPFGEGLRTDGFRRRLGDDPQFEQWRWRRGFTARRRFESWASQHGPAWFRRWAGRPRRLGEWRPYRMRELQPGQSPVSSAPADR</sequence>
<keyword evidence="1" id="KW-0472">Membrane</keyword>
<accession>A0A2U9PVI7</accession>
<feature type="transmembrane region" description="Helical" evidence="1">
    <location>
        <begin position="6"/>
        <end position="27"/>
    </location>
</feature>
<organism evidence="2 3">
    <name type="scientific">Mycolicibacterium smegmatis (strain MKD8)</name>
    <name type="common">Mycobacterium smegmatis</name>
    <dbReference type="NCBI Taxonomy" id="1214915"/>
    <lineage>
        <taxon>Bacteria</taxon>
        <taxon>Bacillati</taxon>
        <taxon>Actinomycetota</taxon>
        <taxon>Actinomycetes</taxon>
        <taxon>Mycobacteriales</taxon>
        <taxon>Mycobacteriaceae</taxon>
        <taxon>Mycolicibacterium</taxon>
    </lineage>
</organism>
<reference evidence="3" key="2">
    <citation type="submission" date="2018-03" db="EMBL/GenBank/DDBJ databases">
        <authorList>
            <person name="Derbyshire K."/>
            <person name="Gray T.A."/>
            <person name="Champion M."/>
        </authorList>
    </citation>
    <scope>NUCLEOTIDE SEQUENCE [LARGE SCALE GENOMIC DNA]</scope>
    <source>
        <strain evidence="3">MKD8</strain>
    </source>
</reference>